<sequence length="205" mass="22690">MIIPSSITQLIEEAINRFLGLDADSQARIERMQKAVIAVEITGLDLTLFFLPAADSMQVLSHYDGQADARIAATPLALINLATGTSGTQLPEGVVITGDAEVAKQFNDLLRQVDIDWEELLARLTGDIIAHQTGRTLAEIRQWWQRNNQAWQADIAEYLQEESRTLPSPPEVEGFLDAVDALRNDAERLEARLKRLEARGAEKGS</sequence>
<dbReference type="AlphaFoldDB" id="A0A1R3VZ25"/>
<protein>
    <recommendedName>
        <fullName evidence="1">Ubiquinone biosynthesis accessory factor UbiJ</fullName>
    </recommendedName>
</protein>
<accession>A0A1R3VZ25</accession>
<dbReference type="UniPathway" id="UPA00232"/>
<keyword evidence="4" id="KW-0830">Ubiquinone</keyword>
<name>A0A1R3VZ25_9GAMM</name>
<gene>
    <name evidence="1" type="primary">ubiJ</name>
    <name evidence="4" type="ORF">SAMN05216526_1045</name>
</gene>
<comment type="similarity">
    <text evidence="1">Belongs to the UbiJ family.</text>
</comment>
<dbReference type="PANTHER" id="PTHR38693:SF1">
    <property type="entry name" value="UBIQUINONE BIOSYNTHESIS ACCESSORY FACTOR UBIJ"/>
    <property type="match status" value="1"/>
</dbReference>
<dbReference type="InterPro" id="IPR036527">
    <property type="entry name" value="SCP2_sterol-bd_dom_sf"/>
</dbReference>
<dbReference type="Proteomes" id="UP000223759">
    <property type="component" value="Unassembled WGS sequence"/>
</dbReference>
<dbReference type="STRING" id="233100.SAMN05216526_1045"/>
<keyword evidence="2" id="KW-0175">Coiled coil</keyword>
<evidence type="ECO:0000313" key="4">
    <source>
        <dbReference type="EMBL" id="SIT69275.1"/>
    </source>
</evidence>
<dbReference type="Pfam" id="PF02036">
    <property type="entry name" value="SCP2"/>
    <property type="match status" value="1"/>
</dbReference>
<organism evidence="4 5">
    <name type="scientific">Ectothiorhodosinus mongolicus</name>
    <dbReference type="NCBI Taxonomy" id="233100"/>
    <lineage>
        <taxon>Bacteria</taxon>
        <taxon>Pseudomonadati</taxon>
        <taxon>Pseudomonadota</taxon>
        <taxon>Gammaproteobacteria</taxon>
        <taxon>Chromatiales</taxon>
        <taxon>Ectothiorhodospiraceae</taxon>
        <taxon>Ectothiorhodosinus</taxon>
    </lineage>
</organism>
<dbReference type="GO" id="GO:0005737">
    <property type="term" value="C:cytoplasm"/>
    <property type="evidence" value="ECO:0007669"/>
    <property type="project" value="UniProtKB-SubCell"/>
</dbReference>
<keyword evidence="5" id="KW-1185">Reference proteome</keyword>
<evidence type="ECO:0000256" key="1">
    <source>
        <dbReference type="HAMAP-Rule" id="MF_02215"/>
    </source>
</evidence>
<comment type="function">
    <text evidence="1">Required for ubiquinone (coenzyme Q) biosynthesis. Binds hydrophobic ubiquinone biosynthetic intermediates via its SCP2 domain and is essential for the stability of the Ubi complex. May constitute a docking platform where Ubi enzymes assemble and access their SCP2-bound polyprenyl substrates.</text>
</comment>
<dbReference type="SUPFAM" id="SSF55718">
    <property type="entry name" value="SCP-like"/>
    <property type="match status" value="1"/>
</dbReference>
<feature type="coiled-coil region" evidence="2">
    <location>
        <begin position="172"/>
        <end position="199"/>
    </location>
</feature>
<evidence type="ECO:0000313" key="5">
    <source>
        <dbReference type="Proteomes" id="UP000223759"/>
    </source>
</evidence>
<dbReference type="HAMAP" id="MF_02215">
    <property type="entry name" value="UbiJ"/>
    <property type="match status" value="1"/>
</dbReference>
<evidence type="ECO:0000256" key="2">
    <source>
        <dbReference type="SAM" id="Coils"/>
    </source>
</evidence>
<dbReference type="EMBL" id="FTPK01000002">
    <property type="protein sequence ID" value="SIT69275.1"/>
    <property type="molecule type" value="Genomic_DNA"/>
</dbReference>
<dbReference type="RefSeq" id="WP_076755460.1">
    <property type="nucleotide sequence ID" value="NZ_CP023018.1"/>
</dbReference>
<dbReference type="InterPro" id="IPR038989">
    <property type="entry name" value="UbiJ"/>
</dbReference>
<evidence type="ECO:0000259" key="3">
    <source>
        <dbReference type="Pfam" id="PF02036"/>
    </source>
</evidence>
<dbReference type="InterPro" id="IPR003033">
    <property type="entry name" value="SCP2_sterol-bd_dom"/>
</dbReference>
<dbReference type="GO" id="GO:0006744">
    <property type="term" value="P:ubiquinone biosynthetic process"/>
    <property type="evidence" value="ECO:0007669"/>
    <property type="project" value="UniProtKB-UniRule"/>
</dbReference>
<feature type="domain" description="SCP2" evidence="3">
    <location>
        <begin position="15"/>
        <end position="110"/>
    </location>
</feature>
<dbReference type="PANTHER" id="PTHR38693">
    <property type="entry name" value="UBIQUINONE BIOSYNTHESIS PROTEIN UBIJ"/>
    <property type="match status" value="1"/>
</dbReference>
<comment type="subcellular location">
    <subcellularLocation>
        <location evidence="1">Cytoplasm</location>
    </subcellularLocation>
</comment>
<proteinExistence type="inferred from homology"/>
<reference evidence="4 5" key="1">
    <citation type="submission" date="2017-01" db="EMBL/GenBank/DDBJ databases">
        <authorList>
            <person name="Mah S.A."/>
            <person name="Swanson W.J."/>
            <person name="Moy G.W."/>
            <person name="Vacquier V.D."/>
        </authorList>
    </citation>
    <scope>NUCLEOTIDE SEQUENCE [LARGE SCALE GENOMIC DNA]</scope>
    <source>
        <strain evidence="4 5">M9</strain>
    </source>
</reference>
<dbReference type="OrthoDB" id="9796077at2"/>
<comment type="pathway">
    <text evidence="1">Cofactor biosynthesis; ubiquinone biosynthesis.</text>
</comment>
<keyword evidence="1" id="KW-0831">Ubiquinone biosynthesis</keyword>
<keyword evidence="1" id="KW-0963">Cytoplasm</keyword>